<evidence type="ECO:0000313" key="1">
    <source>
        <dbReference type="EMBL" id="QWM90206.1"/>
    </source>
</evidence>
<dbReference type="RefSeq" id="YP_010359778.1">
    <property type="nucleotide sequence ID" value="NC_062776.1"/>
</dbReference>
<organism evidence="1 2">
    <name type="scientific">uncultured phage cr9_1</name>
    <dbReference type="NCBI Taxonomy" id="2986400"/>
    <lineage>
        <taxon>Viruses</taxon>
        <taxon>Duplodnaviria</taxon>
        <taxon>Heunggongvirae</taxon>
        <taxon>Uroviricota</taxon>
        <taxon>Caudoviricetes</taxon>
        <taxon>Crassvirales</taxon>
        <taxon>Intestiviridae</taxon>
        <taxon>Crudevirinae</taxon>
        <taxon>Dabirmavirus</taxon>
        <taxon>Dabirmavirus hominis</taxon>
    </lineage>
</organism>
<dbReference type="EMBL" id="MZ130486">
    <property type="protein sequence ID" value="QWM90206.1"/>
    <property type="molecule type" value="Genomic_DNA"/>
</dbReference>
<keyword evidence="2" id="KW-1185">Reference proteome</keyword>
<protein>
    <submittedName>
        <fullName evidence="1">Uncharacterized protein</fullName>
    </submittedName>
</protein>
<sequence>MDFVNKDNYNQFDVVMQNHNSYDLEHNNCIEKAFIVRAEFISFTNIIDCDLERKHNNNLDYNQ</sequence>
<accession>A0AAE7V4U6</accession>
<dbReference type="GeneID" id="75691271"/>
<evidence type="ECO:0000313" key="2">
    <source>
        <dbReference type="Proteomes" id="UP000827813"/>
    </source>
</evidence>
<name>A0AAE7V4U6_9CAUD</name>
<dbReference type="Proteomes" id="UP000827813">
    <property type="component" value="Segment"/>
</dbReference>
<proteinExistence type="predicted"/>
<reference evidence="1 2" key="1">
    <citation type="submission" date="2021-04" db="EMBL/GenBank/DDBJ databases">
        <authorList>
            <person name="Shkoporov A.N."/>
            <person name="Stockdale S.R."/>
            <person name="Guerin E."/>
            <person name="Ross R.P."/>
            <person name="Hill C."/>
        </authorList>
    </citation>
    <scope>NUCLEOTIDE SEQUENCE [LARGE SCALE GENOMIC DNA]</scope>
    <source>
        <strain evidence="2">cr9_1</strain>
    </source>
</reference>
<dbReference type="KEGG" id="vg:75691271"/>
<gene>
    <name evidence="1" type="primary">gp_23139</name>
</gene>